<dbReference type="PANTHER" id="PTHR36512:SF3">
    <property type="entry name" value="BLR5678 PROTEIN"/>
    <property type="match status" value="1"/>
</dbReference>
<reference evidence="3 4" key="1">
    <citation type="submission" date="2014-09" db="EMBL/GenBank/DDBJ databases">
        <title>Genome sequence of Sinomonas sp. MUSC 117.</title>
        <authorList>
            <person name="Lee L.-H."/>
        </authorList>
    </citation>
    <scope>NUCLEOTIDE SEQUENCE [LARGE SCALE GENOMIC DNA]</scope>
    <source>
        <strain evidence="3 4">MUSC 117</strain>
    </source>
</reference>
<dbReference type="CDD" id="cd02252">
    <property type="entry name" value="nylC_like"/>
    <property type="match status" value="1"/>
</dbReference>
<dbReference type="AlphaFoldDB" id="A0A0B2ANV6"/>
<dbReference type="EMBL" id="JTDL01000037">
    <property type="protein sequence ID" value="KHL05062.1"/>
    <property type="molecule type" value="Genomic_DNA"/>
</dbReference>
<dbReference type="PANTHER" id="PTHR36512">
    <property type="entry name" value="D-AMINOPEPTIDASE"/>
    <property type="match status" value="1"/>
</dbReference>
<comment type="caution">
    <text evidence="3">The sequence shown here is derived from an EMBL/GenBank/DDBJ whole genome shotgun (WGS) entry which is preliminary data.</text>
</comment>
<dbReference type="GO" id="GO:0004177">
    <property type="term" value="F:aminopeptidase activity"/>
    <property type="evidence" value="ECO:0007669"/>
    <property type="project" value="TreeGrafter"/>
</dbReference>
<evidence type="ECO:0000313" key="4">
    <source>
        <dbReference type="Proteomes" id="UP000030982"/>
    </source>
</evidence>
<evidence type="ECO:0000256" key="1">
    <source>
        <dbReference type="ARBA" id="ARBA00007068"/>
    </source>
</evidence>
<keyword evidence="4" id="KW-1185">Reference proteome</keyword>
<evidence type="ECO:0000256" key="2">
    <source>
        <dbReference type="SAM" id="MobiDB-lite"/>
    </source>
</evidence>
<evidence type="ECO:0000313" key="3">
    <source>
        <dbReference type="EMBL" id="KHL05062.1"/>
    </source>
</evidence>
<dbReference type="InterPro" id="IPR016117">
    <property type="entry name" value="ArgJ-like_dom_sf"/>
</dbReference>
<comment type="similarity">
    <text evidence="1">Belongs to the peptidase S58 family.</text>
</comment>
<dbReference type="RefSeq" id="WP_043120115.1">
    <property type="nucleotide sequence ID" value="NZ_JTDL01000037.1"/>
</dbReference>
<dbReference type="STRING" id="1338436.LK10_03710"/>
<proteinExistence type="inferred from homology"/>
<dbReference type="InterPro" id="IPR005321">
    <property type="entry name" value="Peptidase_S58_DmpA"/>
</dbReference>
<accession>A0A0B2ANV6</accession>
<protein>
    <submittedName>
        <fullName evidence="3">Peptidase S58</fullName>
    </submittedName>
</protein>
<dbReference type="SUPFAM" id="SSF56266">
    <property type="entry name" value="DmpA/ArgJ-like"/>
    <property type="match status" value="1"/>
</dbReference>
<dbReference type="Pfam" id="PF03576">
    <property type="entry name" value="Peptidase_S58"/>
    <property type="match status" value="1"/>
</dbReference>
<feature type="region of interest" description="Disordered" evidence="2">
    <location>
        <begin position="35"/>
        <end position="54"/>
    </location>
</feature>
<name>A0A0B2ANV6_9MICC</name>
<dbReference type="OrthoDB" id="9808347at2"/>
<sequence length="336" mass="32896">MGSLLDVPGIRVGHAQRVGDGWLTGVTAVLAPPGSAGGVDVRGGGPGTSETDALDPSTLAQNVDGVALCGGSAYGLAAAAGVQQFLESEGQGFPVVGGVVPIVPAAVIFDLGRGGDFGKRPDTAMGFEAAAAAVGSGQADDGALRGCVGAGTGAVFARGRYKGGVGMASVALPAGPVEGPPGAPEVVLPEGLVVGALAVVNAAGAPVFPEAPPANVEPTLVGGQAPSSANTTLAVVATNAALTPAECKRTATAAHAGLARALNPSHTLVDGDTIFALSTRAVEFEREPDFARQLALFFVQTAAAEAVRLAILDAVRSASTVTTPAGTWEPYPAPPA</sequence>
<organism evidence="3 4">
    <name type="scientific">Sinomonas humi</name>
    <dbReference type="NCBI Taxonomy" id="1338436"/>
    <lineage>
        <taxon>Bacteria</taxon>
        <taxon>Bacillati</taxon>
        <taxon>Actinomycetota</taxon>
        <taxon>Actinomycetes</taxon>
        <taxon>Micrococcales</taxon>
        <taxon>Micrococcaceae</taxon>
        <taxon>Sinomonas</taxon>
    </lineage>
</organism>
<dbReference type="Proteomes" id="UP000030982">
    <property type="component" value="Unassembled WGS sequence"/>
</dbReference>
<gene>
    <name evidence="3" type="ORF">LK10_03710</name>
</gene>
<feature type="compositionally biased region" description="Gly residues" evidence="2">
    <location>
        <begin position="35"/>
        <end position="47"/>
    </location>
</feature>
<dbReference type="Gene3D" id="3.60.70.12">
    <property type="entry name" value="L-amino peptidase D-ALA esterase/amidase"/>
    <property type="match status" value="1"/>
</dbReference>